<feature type="transmembrane region" description="Helical" evidence="7">
    <location>
        <begin position="312"/>
        <end position="335"/>
    </location>
</feature>
<feature type="transmembrane region" description="Helical" evidence="7">
    <location>
        <begin position="12"/>
        <end position="31"/>
    </location>
</feature>
<feature type="transmembrane region" description="Helical" evidence="7">
    <location>
        <begin position="222"/>
        <end position="244"/>
    </location>
</feature>
<reference evidence="8 9" key="1">
    <citation type="submission" date="2020-10" db="EMBL/GenBank/DDBJ databases">
        <title>Pygocentrus nattereri (red-bellied piranha) genome, fPygNat1, primary haplotype.</title>
        <authorList>
            <person name="Myers G."/>
            <person name="Meyer A."/>
            <person name="Karagic N."/>
            <person name="Pippel M."/>
            <person name="Winkler S."/>
            <person name="Tracey A."/>
            <person name="Wood J."/>
            <person name="Formenti G."/>
            <person name="Howe K."/>
            <person name="Fedrigo O."/>
            <person name="Jarvis E.D."/>
        </authorList>
    </citation>
    <scope>NUCLEOTIDE SEQUENCE [LARGE SCALE GENOMIC DNA]</scope>
</reference>
<evidence type="ECO:0000256" key="5">
    <source>
        <dbReference type="ARBA" id="ARBA00022989"/>
    </source>
</evidence>
<evidence type="ECO:0000256" key="1">
    <source>
        <dbReference type="ARBA" id="ARBA00004651"/>
    </source>
</evidence>
<evidence type="ECO:0000313" key="8">
    <source>
        <dbReference type="Ensembl" id="ENSPNAP00000018126.1"/>
    </source>
</evidence>
<dbReference type="STRING" id="42514.ENSPNAP00000018126"/>
<keyword evidence="3" id="KW-1003">Cell membrane</keyword>
<dbReference type="GeneID" id="108426546"/>
<evidence type="ECO:0000256" key="3">
    <source>
        <dbReference type="ARBA" id="ARBA00022475"/>
    </source>
</evidence>
<dbReference type="CTD" id="389668"/>
<name>A0A3B4D4T6_PYGNA</name>
<comment type="similarity">
    <text evidence="2 7">Belongs to the XK family.</text>
</comment>
<reference evidence="8" key="3">
    <citation type="submission" date="2025-09" db="UniProtKB">
        <authorList>
            <consortium name="Ensembl"/>
        </authorList>
    </citation>
    <scope>IDENTIFICATION</scope>
</reference>
<dbReference type="AlphaFoldDB" id="A0A3B4D4T6"/>
<evidence type="ECO:0000256" key="7">
    <source>
        <dbReference type="RuleBase" id="RU910716"/>
    </source>
</evidence>
<gene>
    <name evidence="8" type="primary">XKR9</name>
</gene>
<comment type="subcellular location">
    <subcellularLocation>
        <location evidence="1">Cell membrane</location>
        <topology evidence="1">Multi-pass membrane protein</topology>
    </subcellularLocation>
    <subcellularLocation>
        <location evidence="7">Membrane</location>
        <topology evidence="7">Multi-pass membrane protein</topology>
    </subcellularLocation>
</comment>
<feature type="transmembrane region" description="Helical" evidence="7">
    <location>
        <begin position="196"/>
        <end position="215"/>
    </location>
</feature>
<feature type="transmembrane region" description="Helical" evidence="7">
    <location>
        <begin position="285"/>
        <end position="306"/>
    </location>
</feature>
<dbReference type="OMA" id="RDCRMKY"/>
<dbReference type="GeneTree" id="ENSGT01140000282565"/>
<sequence length="371" mass="43067">MDSNGRFTKFRWICIVIGLIFSVADIGSDLLVSRQYFKEEKYIWFALTLSFIIIASLCTHVFSYVWFKDDRENEELPKACLVVVHLLQLGFFTRYFKLLKASFKSVWLQDFEPNSMTLHLFGLAADLSMLRLLETFLESVPQLILQLYIILQYQHASVIQYISMVVSFLNIAWTTVDYWRCLRRSLPNTLEMPSGFPMAVYLLYKVLTISARILSLTLLIMLHIYSILAMVLIWLVGTVWAHVIKTDFCTSLCLEYFYRGIVGFILIFTFFNLQGKKTALPMTVYYIISTLLNLSAPFLLFLFKPMTLGLEFFLPVMAFIVVANAMGLVFLVLYYTALHPRINRIPDEVDAPGFSLRETFTVTRMNRFLNI</sequence>
<accession>A0A3B4D4T6</accession>
<keyword evidence="9" id="KW-1185">Reference proteome</keyword>
<keyword evidence="4 7" id="KW-0812">Transmembrane</keyword>
<dbReference type="RefSeq" id="XP_017551623.1">
    <property type="nucleotide sequence ID" value="XM_017696134.2"/>
</dbReference>
<dbReference type="GO" id="GO:0005886">
    <property type="term" value="C:plasma membrane"/>
    <property type="evidence" value="ECO:0007669"/>
    <property type="project" value="UniProtKB-SubCell"/>
</dbReference>
<dbReference type="InterPro" id="IPR018629">
    <property type="entry name" value="XK-rel"/>
</dbReference>
<proteinExistence type="inferred from homology"/>
<dbReference type="Ensembl" id="ENSPNAT00000027207.2">
    <property type="protein sequence ID" value="ENSPNAP00000018126.1"/>
    <property type="gene ID" value="ENSPNAG00000005750.2"/>
</dbReference>
<evidence type="ECO:0000256" key="4">
    <source>
        <dbReference type="ARBA" id="ARBA00022692"/>
    </source>
</evidence>
<dbReference type="Pfam" id="PF09815">
    <property type="entry name" value="XK-related"/>
    <property type="match status" value="1"/>
</dbReference>
<protein>
    <recommendedName>
        <fullName evidence="7">XK-related protein</fullName>
    </recommendedName>
</protein>
<dbReference type="Proteomes" id="UP001501920">
    <property type="component" value="Chromosome 24"/>
</dbReference>
<evidence type="ECO:0000256" key="6">
    <source>
        <dbReference type="ARBA" id="ARBA00023136"/>
    </source>
</evidence>
<feature type="transmembrane region" description="Helical" evidence="7">
    <location>
        <begin position="158"/>
        <end position="176"/>
    </location>
</feature>
<feature type="transmembrane region" description="Helical" evidence="7">
    <location>
        <begin position="43"/>
        <end position="67"/>
    </location>
</feature>
<evidence type="ECO:0000313" key="9">
    <source>
        <dbReference type="Proteomes" id="UP001501920"/>
    </source>
</evidence>
<keyword evidence="5 7" id="KW-1133">Transmembrane helix</keyword>
<feature type="transmembrane region" description="Helical" evidence="7">
    <location>
        <begin position="256"/>
        <end position="273"/>
    </location>
</feature>
<organism evidence="8 9">
    <name type="scientific">Pygocentrus nattereri</name>
    <name type="common">Red-bellied piranha</name>
    <dbReference type="NCBI Taxonomy" id="42514"/>
    <lineage>
        <taxon>Eukaryota</taxon>
        <taxon>Metazoa</taxon>
        <taxon>Chordata</taxon>
        <taxon>Craniata</taxon>
        <taxon>Vertebrata</taxon>
        <taxon>Euteleostomi</taxon>
        <taxon>Actinopterygii</taxon>
        <taxon>Neopterygii</taxon>
        <taxon>Teleostei</taxon>
        <taxon>Ostariophysi</taxon>
        <taxon>Characiformes</taxon>
        <taxon>Characoidei</taxon>
        <taxon>Pygocentrus</taxon>
    </lineage>
</organism>
<keyword evidence="6 7" id="KW-0472">Membrane</keyword>
<evidence type="ECO:0000256" key="2">
    <source>
        <dbReference type="ARBA" id="ARBA00008789"/>
    </source>
</evidence>
<dbReference type="PANTHER" id="PTHR16024">
    <property type="entry name" value="XK-RELATED PROTEIN"/>
    <property type="match status" value="1"/>
</dbReference>
<dbReference type="InterPro" id="IPR050895">
    <property type="entry name" value="XK-related_scramblase"/>
</dbReference>
<reference evidence="8" key="2">
    <citation type="submission" date="2025-08" db="UniProtKB">
        <authorList>
            <consortium name="Ensembl"/>
        </authorList>
    </citation>
    <scope>IDENTIFICATION</scope>
</reference>
<dbReference type="PANTHER" id="PTHR16024:SF13">
    <property type="entry name" value="XK-RELATED PROTEIN 9"/>
    <property type="match status" value="1"/>
</dbReference>
<dbReference type="OrthoDB" id="8190653at2759"/>